<dbReference type="InterPro" id="IPR020904">
    <property type="entry name" value="Sc_DH/Rdtase_CS"/>
</dbReference>
<dbReference type="SUPFAM" id="SSF51735">
    <property type="entry name" value="NAD(P)-binding Rossmann-fold domains"/>
    <property type="match status" value="1"/>
</dbReference>
<dbReference type="GO" id="GO:0004090">
    <property type="term" value="F:carbonyl reductase (NADPH) activity"/>
    <property type="evidence" value="ECO:0007669"/>
    <property type="project" value="TreeGrafter"/>
</dbReference>
<dbReference type="OrthoDB" id="1669814at2759"/>
<evidence type="ECO:0008006" key="5">
    <source>
        <dbReference type="Google" id="ProtNLM"/>
    </source>
</evidence>
<dbReference type="PRINTS" id="PR00080">
    <property type="entry name" value="SDRFAMILY"/>
</dbReference>
<organism evidence="3 4">
    <name type="scientific">Hermetia illucens</name>
    <name type="common">Black soldier fly</name>
    <dbReference type="NCBI Taxonomy" id="343691"/>
    <lineage>
        <taxon>Eukaryota</taxon>
        <taxon>Metazoa</taxon>
        <taxon>Ecdysozoa</taxon>
        <taxon>Arthropoda</taxon>
        <taxon>Hexapoda</taxon>
        <taxon>Insecta</taxon>
        <taxon>Pterygota</taxon>
        <taxon>Neoptera</taxon>
        <taxon>Endopterygota</taxon>
        <taxon>Diptera</taxon>
        <taxon>Brachycera</taxon>
        <taxon>Stratiomyomorpha</taxon>
        <taxon>Stratiomyidae</taxon>
        <taxon>Hermetiinae</taxon>
        <taxon>Hermetia</taxon>
    </lineage>
</organism>
<protein>
    <recommendedName>
        <fullName evidence="5">Dehydrogenase/reductase SDR family member 4</fullName>
    </recommendedName>
</protein>
<dbReference type="InParanoid" id="A0A7R8UM66"/>
<dbReference type="PANTHER" id="PTHR43943">
    <property type="entry name" value="DEHYDROGENASE/REDUCTASE (SDR FAMILY) MEMBER 4"/>
    <property type="match status" value="1"/>
</dbReference>
<dbReference type="Gene3D" id="3.40.50.720">
    <property type="entry name" value="NAD(P)-binding Rossmann-like Domain"/>
    <property type="match status" value="1"/>
</dbReference>
<comment type="similarity">
    <text evidence="1">Belongs to the short-chain dehydrogenases/reductases (SDR) family.</text>
</comment>
<proteinExistence type="inferred from homology"/>
<gene>
    <name evidence="3" type="ORF">HERILL_LOCUS6230</name>
</gene>
<dbReference type="PANTHER" id="PTHR43943:SF2">
    <property type="entry name" value="DEHYDROGENASE_REDUCTASE 4"/>
    <property type="match status" value="1"/>
</dbReference>
<accession>A0A7R8UM66</accession>
<name>A0A7R8UM66_HERIL</name>
<sequence length="251" mass="26757">MQRLTGKVAIVTASSYGIGFAIAKRLAEEGACVTICSRDAANVNRALERLRESTFNVLGIQCHVANASQRKRLFDETIQRFGRLDILVSNAATNPAVKPILDCEESAWDKIFEVNVKSSFFLVKEALPYMRKQGAGGSVVIVSSIVGYDPPKNLGAYSVSKTALLGLTKAASKQLSKEGIRVNCIAPGIIETRFSSSLIREKGGKALRAIAMGRFGKPDELAGVVAFLVSDDASYITGETIVAGGGLASRL</sequence>
<dbReference type="PRINTS" id="PR00081">
    <property type="entry name" value="GDHRDH"/>
</dbReference>
<evidence type="ECO:0000256" key="1">
    <source>
        <dbReference type="ARBA" id="ARBA00006484"/>
    </source>
</evidence>
<dbReference type="FunFam" id="3.40.50.720:FF:000084">
    <property type="entry name" value="Short-chain dehydrogenase reductase"/>
    <property type="match status" value="1"/>
</dbReference>
<dbReference type="AlphaFoldDB" id="A0A7R8UM66"/>
<dbReference type="PROSITE" id="PS00061">
    <property type="entry name" value="ADH_SHORT"/>
    <property type="match status" value="1"/>
</dbReference>
<dbReference type="NCBIfam" id="NF005559">
    <property type="entry name" value="PRK07231.1"/>
    <property type="match status" value="1"/>
</dbReference>
<dbReference type="EMBL" id="LR899010">
    <property type="protein sequence ID" value="CAD7083258.1"/>
    <property type="molecule type" value="Genomic_DNA"/>
</dbReference>
<evidence type="ECO:0000256" key="2">
    <source>
        <dbReference type="ARBA" id="ARBA00023002"/>
    </source>
</evidence>
<dbReference type="OMA" id="FCDPLTM"/>
<evidence type="ECO:0000313" key="4">
    <source>
        <dbReference type="Proteomes" id="UP000594454"/>
    </source>
</evidence>
<evidence type="ECO:0000313" key="3">
    <source>
        <dbReference type="EMBL" id="CAD7083258.1"/>
    </source>
</evidence>
<dbReference type="Proteomes" id="UP000594454">
    <property type="component" value="Chromosome 2"/>
</dbReference>
<dbReference type="InterPro" id="IPR036291">
    <property type="entry name" value="NAD(P)-bd_dom_sf"/>
</dbReference>
<dbReference type="InterPro" id="IPR002347">
    <property type="entry name" value="SDR_fam"/>
</dbReference>
<keyword evidence="4" id="KW-1185">Reference proteome</keyword>
<reference evidence="3 4" key="1">
    <citation type="submission" date="2020-11" db="EMBL/GenBank/DDBJ databases">
        <authorList>
            <person name="Wallbank WR R."/>
            <person name="Pardo Diaz C."/>
            <person name="Kozak K."/>
            <person name="Martin S."/>
            <person name="Jiggins C."/>
            <person name="Moest M."/>
            <person name="Warren A I."/>
            <person name="Generalovic N T."/>
            <person name="Byers J.R.P. K."/>
            <person name="Montejo-Kovacevich G."/>
            <person name="Yen C E."/>
        </authorList>
    </citation>
    <scope>NUCLEOTIDE SEQUENCE [LARGE SCALE GENOMIC DNA]</scope>
</reference>
<dbReference type="Pfam" id="PF13561">
    <property type="entry name" value="adh_short_C2"/>
    <property type="match status" value="1"/>
</dbReference>
<keyword evidence="2" id="KW-0560">Oxidoreductase</keyword>